<dbReference type="GO" id="GO:0005829">
    <property type="term" value="C:cytosol"/>
    <property type="evidence" value="ECO:0007669"/>
    <property type="project" value="TreeGrafter"/>
</dbReference>
<dbReference type="PANTHER" id="PTHR30164">
    <property type="entry name" value="MTFA PEPTIDASE"/>
    <property type="match status" value="1"/>
</dbReference>
<dbReference type="EMBL" id="AP017928">
    <property type="protein sequence ID" value="BBA32490.1"/>
    <property type="molecule type" value="Genomic_DNA"/>
</dbReference>
<dbReference type="InterPro" id="IPR010384">
    <property type="entry name" value="MtfA_fam"/>
</dbReference>
<evidence type="ECO:0000313" key="2">
    <source>
        <dbReference type="EMBL" id="BBA32490.1"/>
    </source>
</evidence>
<name>A0A250KL54_9GAMM</name>
<dbReference type="GO" id="GO:0004177">
    <property type="term" value="F:aminopeptidase activity"/>
    <property type="evidence" value="ECO:0007669"/>
    <property type="project" value="TreeGrafter"/>
</dbReference>
<dbReference type="Gene3D" id="1.10.472.150">
    <property type="entry name" value="Glucose-regulated metallo-peptidase M90, N-terminal domain"/>
    <property type="match status" value="1"/>
</dbReference>
<dbReference type="CDD" id="cd20169">
    <property type="entry name" value="Peptidase_M90_mtfA"/>
    <property type="match status" value="1"/>
</dbReference>
<dbReference type="Proteomes" id="UP000266313">
    <property type="component" value="Chromosome"/>
</dbReference>
<dbReference type="InterPro" id="IPR042252">
    <property type="entry name" value="MtfA_N"/>
</dbReference>
<organism evidence="2 3">
    <name type="scientific">Methylocaldum marinum</name>
    <dbReference type="NCBI Taxonomy" id="1432792"/>
    <lineage>
        <taxon>Bacteria</taxon>
        <taxon>Pseudomonadati</taxon>
        <taxon>Pseudomonadota</taxon>
        <taxon>Gammaproteobacteria</taxon>
        <taxon>Methylococcales</taxon>
        <taxon>Methylococcaceae</taxon>
        <taxon>Methylocaldum</taxon>
    </lineage>
</organism>
<reference evidence="2 3" key="1">
    <citation type="submission" date="2016-12" db="EMBL/GenBank/DDBJ databases">
        <title>Genome sequencing of Methylocaldum marinum.</title>
        <authorList>
            <person name="Takeuchi M."/>
            <person name="Kamagata Y."/>
            <person name="Hiraoka S."/>
            <person name="Oshima K."/>
            <person name="Hattori M."/>
            <person name="Iwasaki W."/>
        </authorList>
    </citation>
    <scope>NUCLEOTIDE SEQUENCE [LARGE SCALE GENOMIC DNA]</scope>
    <source>
        <strain evidence="2 3">S8</strain>
    </source>
</reference>
<evidence type="ECO:0000256" key="1">
    <source>
        <dbReference type="SAM" id="MobiDB-lite"/>
    </source>
</evidence>
<sequence length="306" mass="35371">MMSPFGLFRKHRRRKLLQRGLIAESLWSSLLADLPILRFLREDERERLRRLSTLFVREKIFEPAGGMILDDAIRTRIAALACLPILNLDFDCYETWRTVVVYPGGFVRRRSEFDDIGIMHEWEEALTGESWERGPVIVSWTDVQNSGHCNGYNVVIHEMAHKLDMLNGAADGFPDLPPGMKRKRWTDVFTAAFEDFNARLNREEETALDPYAAEAPGEFFAVLSECFFEIPDLVRMEYPGVYDLLAQFYRQDPAARFRPFIPNNKNQARDPESLRDSRFPGDHAPREALADAARGDDHGRFDDDQR</sequence>
<accession>A0A250KL54</accession>
<protein>
    <recommendedName>
        <fullName evidence="4">Protein MtfA</fullName>
    </recommendedName>
</protein>
<evidence type="ECO:0008006" key="4">
    <source>
        <dbReference type="Google" id="ProtNLM"/>
    </source>
</evidence>
<dbReference type="Pfam" id="PF06167">
    <property type="entry name" value="Peptidase_M90"/>
    <property type="match status" value="1"/>
</dbReference>
<dbReference type="SUPFAM" id="SSF55486">
    <property type="entry name" value="Metalloproteases ('zincins'), catalytic domain"/>
    <property type="match status" value="1"/>
</dbReference>
<dbReference type="Gene3D" id="3.40.390.10">
    <property type="entry name" value="Collagenase (Catalytic Domain)"/>
    <property type="match status" value="1"/>
</dbReference>
<keyword evidence="3" id="KW-1185">Reference proteome</keyword>
<feature type="compositionally biased region" description="Basic and acidic residues" evidence="1">
    <location>
        <begin position="267"/>
        <end position="306"/>
    </location>
</feature>
<dbReference type="KEGG" id="mmai:sS8_0525"/>
<proteinExistence type="predicted"/>
<dbReference type="GO" id="GO:0008237">
    <property type="term" value="F:metallopeptidase activity"/>
    <property type="evidence" value="ECO:0007669"/>
    <property type="project" value="InterPro"/>
</dbReference>
<feature type="region of interest" description="Disordered" evidence="1">
    <location>
        <begin position="259"/>
        <end position="306"/>
    </location>
</feature>
<gene>
    <name evidence="2" type="ORF">sS8_0525</name>
</gene>
<dbReference type="AlphaFoldDB" id="A0A250KL54"/>
<dbReference type="InterPro" id="IPR024079">
    <property type="entry name" value="MetalloPept_cat_dom_sf"/>
</dbReference>
<dbReference type="PANTHER" id="PTHR30164:SF2">
    <property type="entry name" value="PROTEIN MTFA"/>
    <property type="match status" value="1"/>
</dbReference>
<evidence type="ECO:0000313" key="3">
    <source>
        <dbReference type="Proteomes" id="UP000266313"/>
    </source>
</evidence>